<organism evidence="2 3">
    <name type="scientific">Pseudomonas amygdali pv. eriobotryae</name>
    <dbReference type="NCBI Taxonomy" id="129137"/>
    <lineage>
        <taxon>Bacteria</taxon>
        <taxon>Pseudomonadati</taxon>
        <taxon>Pseudomonadota</taxon>
        <taxon>Gammaproteobacteria</taxon>
        <taxon>Pseudomonadales</taxon>
        <taxon>Pseudomonadaceae</taxon>
        <taxon>Pseudomonas</taxon>
        <taxon>Pseudomonas amygdali</taxon>
    </lineage>
</organism>
<name>A0A0N8RHP2_PSEA0</name>
<protein>
    <submittedName>
        <fullName evidence="2">Uncharacterized protein</fullName>
    </submittedName>
</protein>
<evidence type="ECO:0000313" key="2">
    <source>
        <dbReference type="EMBL" id="KPX29343.1"/>
    </source>
</evidence>
<evidence type="ECO:0000313" key="3">
    <source>
        <dbReference type="Proteomes" id="UP000050490"/>
    </source>
</evidence>
<dbReference type="PATRIC" id="fig|129137.4.peg.3567"/>
<evidence type="ECO:0000256" key="1">
    <source>
        <dbReference type="SAM" id="Phobius"/>
    </source>
</evidence>
<accession>A0A0N8RHP2</accession>
<dbReference type="AlphaFoldDB" id="A0A0N8RHP2"/>
<keyword evidence="1" id="KW-1133">Transmembrane helix</keyword>
<keyword evidence="1" id="KW-0472">Membrane</keyword>
<reference evidence="2 3" key="1">
    <citation type="submission" date="2015-09" db="EMBL/GenBank/DDBJ databases">
        <title>Genome announcement of multiple Pseudomonas syringae strains.</title>
        <authorList>
            <person name="Thakur S."/>
            <person name="Wang P.W."/>
            <person name="Gong Y."/>
            <person name="Weir B.S."/>
            <person name="Guttman D.S."/>
        </authorList>
    </citation>
    <scope>NUCLEOTIDE SEQUENCE [LARGE SCALE GENOMIC DNA]</scope>
    <source>
        <strain evidence="2 3">ICMP4455</strain>
    </source>
</reference>
<comment type="caution">
    <text evidence="2">The sequence shown here is derived from an EMBL/GenBank/DDBJ whole genome shotgun (WGS) entry which is preliminary data.</text>
</comment>
<sequence>MRVALIVLGAQTDLSHHRLHFFPTFCCRQFGVDQQRLAELVTDFLAWVERRVRALEYHLYVFAQLLALGLAGTGHFLASDFQRTR</sequence>
<proteinExistence type="predicted"/>
<keyword evidence="1" id="KW-0812">Transmembrane</keyword>
<dbReference type="EMBL" id="LJQI01000200">
    <property type="protein sequence ID" value="KPX29343.1"/>
    <property type="molecule type" value="Genomic_DNA"/>
</dbReference>
<dbReference type="Proteomes" id="UP000050490">
    <property type="component" value="Unassembled WGS sequence"/>
</dbReference>
<feature type="transmembrane region" description="Helical" evidence="1">
    <location>
        <begin position="57"/>
        <end position="78"/>
    </location>
</feature>
<gene>
    <name evidence="2" type="ORF">ALO70_02466</name>
</gene>